<gene>
    <name evidence="8" type="ORF">KSF_070680</name>
</gene>
<keyword evidence="4" id="KW-0804">Transcription</keyword>
<keyword evidence="2" id="KW-0805">Transcription regulation</keyword>
<dbReference type="GO" id="GO:0003677">
    <property type="term" value="F:DNA binding"/>
    <property type="evidence" value="ECO:0007669"/>
    <property type="project" value="UniProtKB-KW"/>
</dbReference>
<dbReference type="PANTHER" id="PTHR43214:SF24">
    <property type="entry name" value="TRANSCRIPTIONAL REGULATORY PROTEIN NARL-RELATED"/>
    <property type="match status" value="1"/>
</dbReference>
<organism evidence="8 9">
    <name type="scientific">Reticulibacter mediterranei</name>
    <dbReference type="NCBI Taxonomy" id="2778369"/>
    <lineage>
        <taxon>Bacteria</taxon>
        <taxon>Bacillati</taxon>
        <taxon>Chloroflexota</taxon>
        <taxon>Ktedonobacteria</taxon>
        <taxon>Ktedonobacterales</taxon>
        <taxon>Reticulibacteraceae</taxon>
        <taxon>Reticulibacter</taxon>
    </lineage>
</organism>
<dbReference type="AlphaFoldDB" id="A0A8J3IUA7"/>
<dbReference type="Gene3D" id="3.40.50.2300">
    <property type="match status" value="1"/>
</dbReference>
<dbReference type="CDD" id="cd06170">
    <property type="entry name" value="LuxR_C_like"/>
    <property type="match status" value="1"/>
</dbReference>
<dbReference type="SMART" id="SM00448">
    <property type="entry name" value="REC"/>
    <property type="match status" value="1"/>
</dbReference>
<dbReference type="PANTHER" id="PTHR43214">
    <property type="entry name" value="TWO-COMPONENT RESPONSE REGULATOR"/>
    <property type="match status" value="1"/>
</dbReference>
<comment type="caution">
    <text evidence="8">The sequence shown here is derived from an EMBL/GenBank/DDBJ whole genome shotgun (WGS) entry which is preliminary data.</text>
</comment>
<evidence type="ECO:0000256" key="5">
    <source>
        <dbReference type="PROSITE-ProRule" id="PRU00169"/>
    </source>
</evidence>
<evidence type="ECO:0000256" key="4">
    <source>
        <dbReference type="ARBA" id="ARBA00023163"/>
    </source>
</evidence>
<reference evidence="8" key="1">
    <citation type="submission" date="2020-10" db="EMBL/GenBank/DDBJ databases">
        <title>Taxonomic study of unclassified bacteria belonging to the class Ktedonobacteria.</title>
        <authorList>
            <person name="Yabe S."/>
            <person name="Wang C.M."/>
            <person name="Zheng Y."/>
            <person name="Sakai Y."/>
            <person name="Cavaletti L."/>
            <person name="Monciardini P."/>
            <person name="Donadio S."/>
        </authorList>
    </citation>
    <scope>NUCLEOTIDE SEQUENCE</scope>
    <source>
        <strain evidence="8">ID150040</strain>
    </source>
</reference>
<dbReference type="Proteomes" id="UP000597444">
    <property type="component" value="Unassembled WGS sequence"/>
</dbReference>
<evidence type="ECO:0000256" key="1">
    <source>
        <dbReference type="ARBA" id="ARBA00022553"/>
    </source>
</evidence>
<dbReference type="InterPro" id="IPR011006">
    <property type="entry name" value="CheY-like_superfamily"/>
</dbReference>
<dbReference type="EMBL" id="BNJK01000001">
    <property type="protein sequence ID" value="GHO97020.1"/>
    <property type="molecule type" value="Genomic_DNA"/>
</dbReference>
<feature type="domain" description="Response regulatory" evidence="7">
    <location>
        <begin position="3"/>
        <end position="120"/>
    </location>
</feature>
<evidence type="ECO:0000313" key="9">
    <source>
        <dbReference type="Proteomes" id="UP000597444"/>
    </source>
</evidence>
<evidence type="ECO:0000259" key="6">
    <source>
        <dbReference type="PROSITE" id="PS50043"/>
    </source>
</evidence>
<dbReference type="RefSeq" id="WP_220207608.1">
    <property type="nucleotide sequence ID" value="NZ_BNJK01000001.1"/>
</dbReference>
<dbReference type="InterPro" id="IPR001789">
    <property type="entry name" value="Sig_transdc_resp-reg_receiver"/>
</dbReference>
<keyword evidence="3 8" id="KW-0238">DNA-binding</keyword>
<feature type="modified residue" description="4-aspartylphosphate" evidence="5">
    <location>
        <position position="54"/>
    </location>
</feature>
<evidence type="ECO:0000259" key="7">
    <source>
        <dbReference type="PROSITE" id="PS50110"/>
    </source>
</evidence>
<dbReference type="Pfam" id="PF00196">
    <property type="entry name" value="GerE"/>
    <property type="match status" value="1"/>
</dbReference>
<feature type="domain" description="HTH luxR-type" evidence="6">
    <location>
        <begin position="158"/>
        <end position="223"/>
    </location>
</feature>
<dbReference type="PROSITE" id="PS00622">
    <property type="entry name" value="HTH_LUXR_1"/>
    <property type="match status" value="1"/>
</dbReference>
<dbReference type="GO" id="GO:0006355">
    <property type="term" value="P:regulation of DNA-templated transcription"/>
    <property type="evidence" value="ECO:0007669"/>
    <property type="project" value="InterPro"/>
</dbReference>
<dbReference type="InterPro" id="IPR000792">
    <property type="entry name" value="Tscrpt_reg_LuxR_C"/>
</dbReference>
<dbReference type="Pfam" id="PF00072">
    <property type="entry name" value="Response_reg"/>
    <property type="match status" value="1"/>
</dbReference>
<dbReference type="InterPro" id="IPR058245">
    <property type="entry name" value="NreC/VraR/RcsB-like_REC"/>
</dbReference>
<dbReference type="SMART" id="SM00421">
    <property type="entry name" value="HTH_LUXR"/>
    <property type="match status" value="1"/>
</dbReference>
<dbReference type="PROSITE" id="PS50110">
    <property type="entry name" value="RESPONSE_REGULATORY"/>
    <property type="match status" value="1"/>
</dbReference>
<dbReference type="PROSITE" id="PS50043">
    <property type="entry name" value="HTH_LUXR_2"/>
    <property type="match status" value="1"/>
</dbReference>
<dbReference type="InterPro" id="IPR016032">
    <property type="entry name" value="Sig_transdc_resp-reg_C-effctor"/>
</dbReference>
<dbReference type="CDD" id="cd17535">
    <property type="entry name" value="REC_NarL-like"/>
    <property type="match status" value="1"/>
</dbReference>
<sequence length="230" mass="25760">MIRVLVVNDCPLFGLGIRSTLEKTGECEIIGESTDPAEVVELVRTQHPDVVLLDAGLVTVDSLEMARLLHQYASNIGGIFVLAPTEDEETLFHFIKWGAVAYEKHSIVPQELIDKVRKVSLGEYLIDSTVLVPTSPLYHPNPIRARETFELQVEESPVATAALPISSREREILELIARGKSNKEIGKMLEISDQTVKNHITSILKKLHVNDRTAAVVYAIRERWIKLDDM</sequence>
<dbReference type="GO" id="GO:0000160">
    <property type="term" value="P:phosphorelay signal transduction system"/>
    <property type="evidence" value="ECO:0007669"/>
    <property type="project" value="InterPro"/>
</dbReference>
<dbReference type="PRINTS" id="PR00038">
    <property type="entry name" value="HTHLUXR"/>
</dbReference>
<evidence type="ECO:0000256" key="2">
    <source>
        <dbReference type="ARBA" id="ARBA00023015"/>
    </source>
</evidence>
<dbReference type="SUPFAM" id="SSF52172">
    <property type="entry name" value="CheY-like"/>
    <property type="match status" value="1"/>
</dbReference>
<dbReference type="SUPFAM" id="SSF46894">
    <property type="entry name" value="C-terminal effector domain of the bipartite response regulators"/>
    <property type="match status" value="1"/>
</dbReference>
<protein>
    <submittedName>
        <fullName evidence="8">DNA-binding response regulator</fullName>
    </submittedName>
</protein>
<keyword evidence="9" id="KW-1185">Reference proteome</keyword>
<keyword evidence="1 5" id="KW-0597">Phosphoprotein</keyword>
<dbReference type="InterPro" id="IPR039420">
    <property type="entry name" value="WalR-like"/>
</dbReference>
<accession>A0A8J3IUA7</accession>
<evidence type="ECO:0000256" key="3">
    <source>
        <dbReference type="ARBA" id="ARBA00023125"/>
    </source>
</evidence>
<evidence type="ECO:0000313" key="8">
    <source>
        <dbReference type="EMBL" id="GHO97020.1"/>
    </source>
</evidence>
<name>A0A8J3IUA7_9CHLR</name>
<proteinExistence type="predicted"/>